<accession>A0A812JUA3</accession>
<comment type="caution">
    <text evidence="1">The sequence shown here is derived from an EMBL/GenBank/DDBJ whole genome shotgun (WGS) entry which is preliminary data.</text>
</comment>
<gene>
    <name evidence="1" type="ORF">SNEC2469_LOCUS1992</name>
</gene>
<proteinExistence type="predicted"/>
<organism evidence="1 2">
    <name type="scientific">Symbiodinium necroappetens</name>
    <dbReference type="NCBI Taxonomy" id="1628268"/>
    <lineage>
        <taxon>Eukaryota</taxon>
        <taxon>Sar</taxon>
        <taxon>Alveolata</taxon>
        <taxon>Dinophyceae</taxon>
        <taxon>Suessiales</taxon>
        <taxon>Symbiodiniaceae</taxon>
        <taxon>Symbiodinium</taxon>
    </lineage>
</organism>
<evidence type="ECO:0000313" key="2">
    <source>
        <dbReference type="Proteomes" id="UP000601435"/>
    </source>
</evidence>
<dbReference type="AlphaFoldDB" id="A0A812JUA3"/>
<protein>
    <submittedName>
        <fullName evidence="1">Uncharacterized protein</fullName>
    </submittedName>
</protein>
<name>A0A812JUA3_9DINO</name>
<reference evidence="1" key="1">
    <citation type="submission" date="2021-02" db="EMBL/GenBank/DDBJ databases">
        <authorList>
            <person name="Dougan E. K."/>
            <person name="Rhodes N."/>
            <person name="Thang M."/>
            <person name="Chan C."/>
        </authorList>
    </citation>
    <scope>NUCLEOTIDE SEQUENCE</scope>
</reference>
<dbReference type="Proteomes" id="UP000601435">
    <property type="component" value="Unassembled WGS sequence"/>
</dbReference>
<evidence type="ECO:0000313" key="1">
    <source>
        <dbReference type="EMBL" id="CAE7209017.1"/>
    </source>
</evidence>
<dbReference type="OrthoDB" id="440653at2759"/>
<keyword evidence="2" id="KW-1185">Reference proteome</keyword>
<dbReference type="EMBL" id="CAJNJA010006342">
    <property type="protein sequence ID" value="CAE7209017.1"/>
    <property type="molecule type" value="Genomic_DNA"/>
</dbReference>
<sequence length="790" mass="85459">MLPTEAAAKRLVSIWHTVALQGLANIAWAFAKLRAVSLLSSHALASSAKLRVSEFGPQETANSVWNAAALMSHGRPALETMSQRARQISAEPHAQHLSNLARDHATSQFLGNPLMLALAEKFVQKAPESRPQQLSTTAWCLASPSLSHMPLMEARKQPHKDRSDSFQSSASISALAEAASLRLPELEDLATATDANGTLLSQTSSEALLRVACWADDVLRVPLYGRFRHPPFDRPELVSRCTCILSLAWALAFVNLLDDEARAVAKIAGTISAATGQSGEVFEGWYPLSFAAMPAVALGLKGMWVIYKPADWEALGFLDTVQILLTMARSIWLGIFLGCAWADEKDASCMLQQHGSAQRSTKPAFLEGRSSLAELPSSATCKKKFTDSKVCKTTSGVDCDFPELSGNVPKCWFSETQGYNPCLPKPVAGTWTTAKIDFGPDEAGVCFLVPKGVCPVQVCVKSGSPNSAAGRACYSGKQTCGTNGGPSNGKVDETFCTKWTAPDKFCVVSLATNRNNPNNIRDLSNFAVQFGCCDGSGGVVGDPHIHTLDGNEFDLYDKGTYSVFHYGGTGDIDWQLYATYGGPLWTVQGLLLVDRSKGRFRQAMELTSEDCQWRSKNGHASWSVIERNASLSLLEGGEYVTGFEYVNEKHVNLGINTPHGKKDVLVLNTVCMSGAINLRVSPRKAFEAKFLTGQIQAGNAKSQERFPVEESWESLGGSDSAASFLKKNQEKHLLVTSCTGDAKTKAEDTCAEYLGEETRESGSFFDDCVFDVCRGGESFAKAAAELRSLM</sequence>